<dbReference type="EMBL" id="CM055739">
    <property type="protein sequence ID" value="KAJ8003858.1"/>
    <property type="molecule type" value="Genomic_DNA"/>
</dbReference>
<proteinExistence type="predicted"/>
<protein>
    <submittedName>
        <fullName evidence="1">Uncharacterized protein</fullName>
    </submittedName>
</protein>
<gene>
    <name evidence="1" type="ORF">DPEC_G00152770</name>
</gene>
<organism evidence="1 2">
    <name type="scientific">Dallia pectoralis</name>
    <name type="common">Alaska blackfish</name>
    <dbReference type="NCBI Taxonomy" id="75939"/>
    <lineage>
        <taxon>Eukaryota</taxon>
        <taxon>Metazoa</taxon>
        <taxon>Chordata</taxon>
        <taxon>Craniata</taxon>
        <taxon>Vertebrata</taxon>
        <taxon>Euteleostomi</taxon>
        <taxon>Actinopterygii</taxon>
        <taxon>Neopterygii</taxon>
        <taxon>Teleostei</taxon>
        <taxon>Protacanthopterygii</taxon>
        <taxon>Esociformes</taxon>
        <taxon>Umbridae</taxon>
        <taxon>Dallia</taxon>
    </lineage>
</organism>
<name>A0ACC2GJR6_DALPE</name>
<evidence type="ECO:0000313" key="1">
    <source>
        <dbReference type="EMBL" id="KAJ8003858.1"/>
    </source>
</evidence>
<evidence type="ECO:0000313" key="2">
    <source>
        <dbReference type="Proteomes" id="UP001157502"/>
    </source>
</evidence>
<dbReference type="Proteomes" id="UP001157502">
    <property type="component" value="Chromosome 12"/>
</dbReference>
<reference evidence="1" key="1">
    <citation type="submission" date="2021-05" db="EMBL/GenBank/DDBJ databases">
        <authorList>
            <person name="Pan Q."/>
            <person name="Jouanno E."/>
            <person name="Zahm M."/>
            <person name="Klopp C."/>
            <person name="Cabau C."/>
            <person name="Louis A."/>
            <person name="Berthelot C."/>
            <person name="Parey E."/>
            <person name="Roest Crollius H."/>
            <person name="Montfort J."/>
            <person name="Robinson-Rechavi M."/>
            <person name="Bouchez O."/>
            <person name="Lampietro C."/>
            <person name="Lopez Roques C."/>
            <person name="Donnadieu C."/>
            <person name="Postlethwait J."/>
            <person name="Bobe J."/>
            <person name="Dillon D."/>
            <person name="Chandos A."/>
            <person name="von Hippel F."/>
            <person name="Guiguen Y."/>
        </authorList>
    </citation>
    <scope>NUCLEOTIDE SEQUENCE</scope>
    <source>
        <strain evidence="1">YG-Jan2019</strain>
    </source>
</reference>
<comment type="caution">
    <text evidence="1">The sequence shown here is derived from an EMBL/GenBank/DDBJ whole genome shotgun (WGS) entry which is preliminary data.</text>
</comment>
<sequence length="161" mass="18191">MPPELRPNSPGPMHPSFLLVSREPRNSDFKTAVLTCTCKCTESVRVFPLGDQITDLQTTSTRTRNSATNSCRPLHEDTLNSPEHSLPPFLNVSVRLGQNRDNHCVVLQYQGGRPAWRWKKLRFKDSYPEEEVPSRVSCNRELTITKVAAGFSTSLREGFAF</sequence>
<keyword evidence="2" id="KW-1185">Reference proteome</keyword>
<accession>A0ACC2GJR6</accession>